<dbReference type="Proteomes" id="UP000233837">
    <property type="component" value="Unassembled WGS sequence"/>
</dbReference>
<dbReference type="AlphaFoldDB" id="A0A2I0W7S6"/>
<name>A0A2I0W7S6_9ASPA</name>
<reference evidence="1 2" key="2">
    <citation type="journal article" date="2017" name="Nature">
        <title>The Apostasia genome and the evolution of orchids.</title>
        <authorList>
            <person name="Zhang G.Q."/>
            <person name="Liu K.W."/>
            <person name="Li Z."/>
            <person name="Lohaus R."/>
            <person name="Hsiao Y.Y."/>
            <person name="Niu S.C."/>
            <person name="Wang J.Y."/>
            <person name="Lin Y.C."/>
            <person name="Xu Q."/>
            <person name="Chen L.J."/>
            <person name="Yoshida K."/>
            <person name="Fujiwara S."/>
            <person name="Wang Z.W."/>
            <person name="Zhang Y.Q."/>
            <person name="Mitsuda N."/>
            <person name="Wang M."/>
            <person name="Liu G.H."/>
            <person name="Pecoraro L."/>
            <person name="Huang H.X."/>
            <person name="Xiao X.J."/>
            <person name="Lin M."/>
            <person name="Wu X.Y."/>
            <person name="Wu W.L."/>
            <person name="Chen Y.Y."/>
            <person name="Chang S.B."/>
            <person name="Sakamoto S."/>
            <person name="Ohme-Takagi M."/>
            <person name="Yagi M."/>
            <person name="Zeng S.J."/>
            <person name="Shen C.Y."/>
            <person name="Yeh C.M."/>
            <person name="Luo Y.B."/>
            <person name="Tsai W.C."/>
            <person name="Van de Peer Y."/>
            <person name="Liu Z.J."/>
        </authorList>
    </citation>
    <scope>NUCLEOTIDE SEQUENCE [LARGE SCALE GENOMIC DNA]</scope>
    <source>
        <tissue evidence="1">The whole plant</tissue>
    </source>
</reference>
<proteinExistence type="predicted"/>
<keyword evidence="2" id="KW-1185">Reference proteome</keyword>
<accession>A0A2I0W7S6</accession>
<dbReference type="OrthoDB" id="674685at2759"/>
<sequence length="122" mass="13944">MALKSLVGKVVELFERAADKLGCDRASRARLLAFGDTGGMLSFLHNKKMIREKKKETTAKKMMKMREDEEEEVWRRTIMMGEKCQPLEFSGVIYYDADGKRAATAPRTPLRGNLQQSVLHCY</sequence>
<dbReference type="PANTHER" id="PTHR33237">
    <property type="entry name" value="F2P16.13 PROTEIN-RELATED"/>
    <property type="match status" value="1"/>
</dbReference>
<dbReference type="EMBL" id="KZ502876">
    <property type="protein sequence ID" value="PKU71713.1"/>
    <property type="molecule type" value="Genomic_DNA"/>
</dbReference>
<organism evidence="1 2">
    <name type="scientific">Dendrobium catenatum</name>
    <dbReference type="NCBI Taxonomy" id="906689"/>
    <lineage>
        <taxon>Eukaryota</taxon>
        <taxon>Viridiplantae</taxon>
        <taxon>Streptophyta</taxon>
        <taxon>Embryophyta</taxon>
        <taxon>Tracheophyta</taxon>
        <taxon>Spermatophyta</taxon>
        <taxon>Magnoliopsida</taxon>
        <taxon>Liliopsida</taxon>
        <taxon>Asparagales</taxon>
        <taxon>Orchidaceae</taxon>
        <taxon>Epidendroideae</taxon>
        <taxon>Malaxideae</taxon>
        <taxon>Dendrobiinae</taxon>
        <taxon>Dendrobium</taxon>
    </lineage>
</organism>
<protein>
    <submittedName>
        <fullName evidence="1">Uncharacterized protein</fullName>
    </submittedName>
</protein>
<gene>
    <name evidence="1" type="ORF">MA16_Dca022811</name>
</gene>
<evidence type="ECO:0000313" key="1">
    <source>
        <dbReference type="EMBL" id="PKU71713.1"/>
    </source>
</evidence>
<evidence type="ECO:0000313" key="2">
    <source>
        <dbReference type="Proteomes" id="UP000233837"/>
    </source>
</evidence>
<reference evidence="1 2" key="1">
    <citation type="journal article" date="2016" name="Sci. Rep.">
        <title>The Dendrobium catenatum Lindl. genome sequence provides insights into polysaccharide synthase, floral development and adaptive evolution.</title>
        <authorList>
            <person name="Zhang G.Q."/>
            <person name="Xu Q."/>
            <person name="Bian C."/>
            <person name="Tsai W.C."/>
            <person name="Yeh C.M."/>
            <person name="Liu K.W."/>
            <person name="Yoshida K."/>
            <person name="Zhang L.S."/>
            <person name="Chang S.B."/>
            <person name="Chen F."/>
            <person name="Shi Y."/>
            <person name="Su Y.Y."/>
            <person name="Zhang Y.Q."/>
            <person name="Chen L.J."/>
            <person name="Yin Y."/>
            <person name="Lin M."/>
            <person name="Huang H."/>
            <person name="Deng H."/>
            <person name="Wang Z.W."/>
            <person name="Zhu S.L."/>
            <person name="Zhao X."/>
            <person name="Deng C."/>
            <person name="Niu S.C."/>
            <person name="Huang J."/>
            <person name="Wang M."/>
            <person name="Liu G.H."/>
            <person name="Yang H.J."/>
            <person name="Xiao X.J."/>
            <person name="Hsiao Y.Y."/>
            <person name="Wu W.L."/>
            <person name="Chen Y.Y."/>
            <person name="Mitsuda N."/>
            <person name="Ohme-Takagi M."/>
            <person name="Luo Y.B."/>
            <person name="Van de Peer Y."/>
            <person name="Liu Z.J."/>
        </authorList>
    </citation>
    <scope>NUCLEOTIDE SEQUENCE [LARGE SCALE GENOMIC DNA]</scope>
    <source>
        <tissue evidence="1">The whole plant</tissue>
    </source>
</reference>
<dbReference type="PANTHER" id="PTHR33237:SF46">
    <property type="entry name" value="OS01G0606100 PROTEIN"/>
    <property type="match status" value="1"/>
</dbReference>